<dbReference type="PANTHER" id="PTHR24074">
    <property type="entry name" value="CO-CHAPERONE PROTEIN DJLA"/>
    <property type="match status" value="1"/>
</dbReference>
<dbReference type="SUPFAM" id="SSF46565">
    <property type="entry name" value="Chaperone J-domain"/>
    <property type="match status" value="1"/>
</dbReference>
<dbReference type="CDD" id="cd06257">
    <property type="entry name" value="DnaJ"/>
    <property type="match status" value="1"/>
</dbReference>
<protein>
    <recommendedName>
        <fullName evidence="2">J domain-containing protein</fullName>
    </recommendedName>
</protein>
<dbReference type="InterPro" id="IPR036869">
    <property type="entry name" value="J_dom_sf"/>
</dbReference>
<organism evidence="3">
    <name type="scientific">Desulfobacca acetoxidans</name>
    <dbReference type="NCBI Taxonomy" id="60893"/>
    <lineage>
        <taxon>Bacteria</taxon>
        <taxon>Pseudomonadati</taxon>
        <taxon>Thermodesulfobacteriota</taxon>
        <taxon>Desulfobaccia</taxon>
        <taxon>Desulfobaccales</taxon>
        <taxon>Desulfobaccaceae</taxon>
        <taxon>Desulfobacca</taxon>
    </lineage>
</organism>
<dbReference type="InterPro" id="IPR050817">
    <property type="entry name" value="DjlA_DnaK_co-chaperone"/>
</dbReference>
<evidence type="ECO:0000256" key="1">
    <source>
        <dbReference type="SAM" id="MobiDB-lite"/>
    </source>
</evidence>
<name>A0A7C5AN58_9BACT</name>
<dbReference type="InterPro" id="IPR001623">
    <property type="entry name" value="DnaJ_domain"/>
</dbReference>
<evidence type="ECO:0000313" key="3">
    <source>
        <dbReference type="EMBL" id="HGZ12688.1"/>
    </source>
</evidence>
<dbReference type="EMBL" id="DTKJ01000074">
    <property type="protein sequence ID" value="HGZ12688.1"/>
    <property type="molecule type" value="Genomic_DNA"/>
</dbReference>
<accession>A0A7C5AN58</accession>
<comment type="caution">
    <text evidence="3">The sequence shown here is derived from an EMBL/GenBank/DDBJ whole genome shotgun (WGS) entry which is preliminary data.</text>
</comment>
<dbReference type="Pfam" id="PF00226">
    <property type="entry name" value="DnaJ"/>
    <property type="match status" value="1"/>
</dbReference>
<reference evidence="3" key="1">
    <citation type="journal article" date="2020" name="mSystems">
        <title>Genome- and Community-Level Interaction Insights into Carbon Utilization and Element Cycling Functions of Hydrothermarchaeota in Hydrothermal Sediment.</title>
        <authorList>
            <person name="Zhou Z."/>
            <person name="Liu Y."/>
            <person name="Xu W."/>
            <person name="Pan J."/>
            <person name="Luo Z.H."/>
            <person name="Li M."/>
        </authorList>
    </citation>
    <scope>NUCLEOTIDE SEQUENCE [LARGE SCALE GENOMIC DNA]</scope>
    <source>
        <strain evidence="3">SpSt-853</strain>
    </source>
</reference>
<sequence length="126" mass="14683">MPSSLTLKEARELLGLGEKATRQEIIQAYRRAARHWHPDRAPEGREAEFRARMQLVNEAYQRLKDFLENYRFCLVDQETPQDSEEWWRERFYTGVWGAPPEKASDAVFSSATGPGKNRVGKQNRKS</sequence>
<evidence type="ECO:0000259" key="2">
    <source>
        <dbReference type="PROSITE" id="PS50076"/>
    </source>
</evidence>
<dbReference type="PRINTS" id="PR00625">
    <property type="entry name" value="JDOMAIN"/>
</dbReference>
<feature type="domain" description="J" evidence="2">
    <location>
        <begin position="9"/>
        <end position="68"/>
    </location>
</feature>
<dbReference type="SMART" id="SM00271">
    <property type="entry name" value="DnaJ"/>
    <property type="match status" value="1"/>
</dbReference>
<proteinExistence type="predicted"/>
<feature type="region of interest" description="Disordered" evidence="1">
    <location>
        <begin position="99"/>
        <end position="126"/>
    </location>
</feature>
<dbReference type="Gene3D" id="1.10.287.110">
    <property type="entry name" value="DnaJ domain"/>
    <property type="match status" value="1"/>
</dbReference>
<dbReference type="AlphaFoldDB" id="A0A7C5AN58"/>
<gene>
    <name evidence="3" type="ORF">ENW48_10825</name>
</gene>
<dbReference type="PROSITE" id="PS50076">
    <property type="entry name" value="DNAJ_2"/>
    <property type="match status" value="1"/>
</dbReference>